<accession>E6WVU1</accession>
<dbReference type="PROSITE" id="PS51724">
    <property type="entry name" value="SPOR"/>
    <property type="match status" value="1"/>
</dbReference>
<dbReference type="HOGENOM" id="CLU_093187_0_0_6"/>
<dbReference type="GO" id="GO:0042834">
    <property type="term" value="F:peptidoglycan binding"/>
    <property type="evidence" value="ECO:0007669"/>
    <property type="project" value="InterPro"/>
</dbReference>
<keyword evidence="4" id="KW-1185">Reference proteome</keyword>
<dbReference type="Gene3D" id="3.30.70.1070">
    <property type="entry name" value="Sporulation related repeat"/>
    <property type="match status" value="1"/>
</dbReference>
<dbReference type="InterPro" id="IPR007730">
    <property type="entry name" value="SPOR-like_dom"/>
</dbReference>
<feature type="compositionally biased region" description="Low complexity" evidence="1">
    <location>
        <begin position="60"/>
        <end position="72"/>
    </location>
</feature>
<feature type="region of interest" description="Disordered" evidence="1">
    <location>
        <begin position="49"/>
        <end position="72"/>
    </location>
</feature>
<dbReference type="Proteomes" id="UP000008632">
    <property type="component" value="Chromosome"/>
</dbReference>
<dbReference type="STRING" id="743721.Psesu_2532"/>
<organism evidence="3 4">
    <name type="scientific">Pseudoxanthomonas suwonensis (strain 11-1)</name>
    <dbReference type="NCBI Taxonomy" id="743721"/>
    <lineage>
        <taxon>Bacteria</taxon>
        <taxon>Pseudomonadati</taxon>
        <taxon>Pseudomonadota</taxon>
        <taxon>Gammaproteobacteria</taxon>
        <taxon>Lysobacterales</taxon>
        <taxon>Lysobacteraceae</taxon>
        <taxon>Pseudoxanthomonas</taxon>
    </lineage>
</organism>
<dbReference type="SUPFAM" id="SSF110997">
    <property type="entry name" value="Sporulation related repeat"/>
    <property type="match status" value="1"/>
</dbReference>
<dbReference type="KEGG" id="psu:Psesu_2532"/>
<evidence type="ECO:0000313" key="4">
    <source>
        <dbReference type="Proteomes" id="UP000008632"/>
    </source>
</evidence>
<dbReference type="Pfam" id="PF05036">
    <property type="entry name" value="SPOR"/>
    <property type="match status" value="1"/>
</dbReference>
<dbReference type="InterPro" id="IPR036680">
    <property type="entry name" value="SPOR-like_sf"/>
</dbReference>
<sequence length="234" mass="24564">MIVRALIVLLAVLNLGVATWWLLRPEPAAPAVPQPPAGVATLELVRTLDPGSRPAPAPVPAAASAPAPAPGTALAAPVPAAPATVCLRTGPFAGRDEAAALQSRLGALLQRSRLEEDAGEAEMYRVLLPPVASREAAQATVARLQEAGFNDMLVLQQGAEANAVALGTFRNRDMAERRVAAMQQLGFPAELREMGRGQPPRWWLLLATTEEAKVRQVAGDARAINCSRVRGTGS</sequence>
<dbReference type="OrthoDB" id="5986009at2"/>
<gene>
    <name evidence="3" type="ordered locus">Psesu_2532</name>
</gene>
<dbReference type="AlphaFoldDB" id="E6WVU1"/>
<name>E6WVU1_PSEUU</name>
<dbReference type="RefSeq" id="WP_013536191.1">
    <property type="nucleotide sequence ID" value="NC_014924.1"/>
</dbReference>
<proteinExistence type="predicted"/>
<feature type="domain" description="SPOR" evidence="2">
    <location>
        <begin position="79"/>
        <end position="157"/>
    </location>
</feature>
<evidence type="ECO:0000313" key="3">
    <source>
        <dbReference type="EMBL" id="ADV28364.1"/>
    </source>
</evidence>
<evidence type="ECO:0000256" key="1">
    <source>
        <dbReference type="SAM" id="MobiDB-lite"/>
    </source>
</evidence>
<evidence type="ECO:0000259" key="2">
    <source>
        <dbReference type="PROSITE" id="PS51724"/>
    </source>
</evidence>
<dbReference type="eggNOG" id="ENOG503300Q">
    <property type="taxonomic scope" value="Bacteria"/>
</dbReference>
<dbReference type="EMBL" id="CP002446">
    <property type="protein sequence ID" value="ADV28364.1"/>
    <property type="molecule type" value="Genomic_DNA"/>
</dbReference>
<reference evidence="3 4" key="1">
    <citation type="submission" date="2011-01" db="EMBL/GenBank/DDBJ databases">
        <title>Complete sequence of Pseudoxanthomonas suwonensis 11-1.</title>
        <authorList>
            <consortium name="US DOE Joint Genome Institute"/>
            <person name="Lucas S."/>
            <person name="Copeland A."/>
            <person name="Lapidus A."/>
            <person name="Cheng J.-F."/>
            <person name="Goodwin L."/>
            <person name="Pitluck S."/>
            <person name="Teshima H."/>
            <person name="Detter J.C."/>
            <person name="Han C."/>
            <person name="Tapia R."/>
            <person name="Land M."/>
            <person name="Hauser L."/>
            <person name="Kyrpides N."/>
            <person name="Ivanova N."/>
            <person name="Ovchinnikova G."/>
            <person name="Siebers A.K."/>
            <person name="Allgaier M."/>
            <person name="Thelen M.P."/>
            <person name="Hugenholtz P."/>
            <person name="Gladden J."/>
            <person name="Woyke T."/>
        </authorList>
    </citation>
    <scope>NUCLEOTIDE SEQUENCE [LARGE SCALE GENOMIC DNA]</scope>
    <source>
        <strain evidence="4">11-1</strain>
    </source>
</reference>
<protein>
    <submittedName>
        <fullName evidence="3">Sporulation domain-containing protein</fullName>
    </submittedName>
</protein>